<reference evidence="5 6" key="1">
    <citation type="submission" date="2022-01" db="EMBL/GenBank/DDBJ databases">
        <title>Paraglaciecola sp. G1-23.</title>
        <authorList>
            <person name="Jin M.S."/>
            <person name="Han D.M."/>
            <person name="Kim H.M."/>
            <person name="Jeon C.O."/>
        </authorList>
    </citation>
    <scope>NUCLEOTIDE SEQUENCE [LARGE SCALE GENOMIC DNA]</scope>
    <source>
        <strain evidence="5 6">G1-23</strain>
    </source>
</reference>
<dbReference type="PROSITE" id="PS50887">
    <property type="entry name" value="GGDEF"/>
    <property type="match status" value="1"/>
</dbReference>
<dbReference type="InterPro" id="IPR000160">
    <property type="entry name" value="GGDEF_dom"/>
</dbReference>
<feature type="domain" description="GGDEF" evidence="4">
    <location>
        <begin position="295"/>
        <end position="426"/>
    </location>
</feature>
<dbReference type="CDD" id="cd01949">
    <property type="entry name" value="GGDEF"/>
    <property type="match status" value="1"/>
</dbReference>
<dbReference type="NCBIfam" id="TIGR00254">
    <property type="entry name" value="GGDEF"/>
    <property type="match status" value="1"/>
</dbReference>
<dbReference type="EMBL" id="JAKGAS010000002">
    <property type="protein sequence ID" value="MCF2947531.1"/>
    <property type="molecule type" value="Genomic_DNA"/>
</dbReference>
<protein>
    <recommendedName>
        <fullName evidence="1">diguanylate cyclase</fullName>
        <ecNumber evidence="1">2.7.7.65</ecNumber>
    </recommendedName>
</protein>
<evidence type="ECO:0000313" key="6">
    <source>
        <dbReference type="Proteomes" id="UP001521137"/>
    </source>
</evidence>
<comment type="caution">
    <text evidence="5">The sequence shown here is derived from an EMBL/GenBank/DDBJ whole genome shotgun (WGS) entry which is preliminary data.</text>
</comment>
<evidence type="ECO:0000256" key="3">
    <source>
        <dbReference type="SAM" id="Phobius"/>
    </source>
</evidence>
<proteinExistence type="predicted"/>
<keyword evidence="3" id="KW-0472">Membrane</keyword>
<organism evidence="5 6">
    <name type="scientific">Paraglaciecola algarum</name>
    <dbReference type="NCBI Taxonomy" id="3050085"/>
    <lineage>
        <taxon>Bacteria</taxon>
        <taxon>Pseudomonadati</taxon>
        <taxon>Pseudomonadota</taxon>
        <taxon>Gammaproteobacteria</taxon>
        <taxon>Alteromonadales</taxon>
        <taxon>Alteromonadaceae</taxon>
        <taxon>Paraglaciecola</taxon>
    </lineage>
</organism>
<dbReference type="PANTHER" id="PTHR45138:SF9">
    <property type="entry name" value="DIGUANYLATE CYCLASE DGCM-RELATED"/>
    <property type="match status" value="1"/>
</dbReference>
<dbReference type="Gene3D" id="3.30.70.270">
    <property type="match status" value="1"/>
</dbReference>
<keyword evidence="6" id="KW-1185">Reference proteome</keyword>
<evidence type="ECO:0000259" key="4">
    <source>
        <dbReference type="PROSITE" id="PS50887"/>
    </source>
</evidence>
<accession>A0ABS9D785</accession>
<gene>
    <name evidence="5" type="ORF">L0668_05385</name>
</gene>
<evidence type="ECO:0000313" key="5">
    <source>
        <dbReference type="EMBL" id="MCF2947531.1"/>
    </source>
</evidence>
<dbReference type="InterPro" id="IPR029787">
    <property type="entry name" value="Nucleotide_cyclase"/>
</dbReference>
<sequence length="426" mass="49018">MIKTTLNNFGKIKVLSFIFTIILVLFYDDLPKRTLVLVPHVDNFAQETTDQVVGGNSEFEWLDKDQLKWSCTFKNQYAYPYCNISLAWSKRPFRQIDFSPYNHVKLDLEYTGAAKFLRVFIRNAYHDPKNLDPLQSGKFNNITKYAASFKEPVLIYFDELRVSDWWIDDFQVPPEHVSPDVSATIALGIDIPHPAPLGNHEFHLRSLTAIGDYFSKEILYFSIIIFWSILLLGEIIVKYINLQKKSRSYSKILSQMSEQSALYKEKAETDKLTEILNREGLEQIVEKLKEQGLLQQYAIIVLDIDYFKRINDKYGHAVGDDVLRELALIISSCMRSYDIFARWGGEEFVILFHCLDDSHLLTFAEKIRKAVESATLIKGKKSLITASLGVAKINNPPNFNSTFKMADEALYAAKGAGRNRVMIYQK</sequence>
<dbReference type="SUPFAM" id="SSF55073">
    <property type="entry name" value="Nucleotide cyclase"/>
    <property type="match status" value="1"/>
</dbReference>
<dbReference type="RefSeq" id="WP_235311050.1">
    <property type="nucleotide sequence ID" value="NZ_JAKGAS010000002.1"/>
</dbReference>
<dbReference type="PANTHER" id="PTHR45138">
    <property type="entry name" value="REGULATORY COMPONENTS OF SENSORY TRANSDUCTION SYSTEM"/>
    <property type="match status" value="1"/>
</dbReference>
<dbReference type="InterPro" id="IPR043128">
    <property type="entry name" value="Rev_trsase/Diguanyl_cyclase"/>
</dbReference>
<feature type="transmembrane region" description="Helical" evidence="3">
    <location>
        <begin position="12"/>
        <end position="27"/>
    </location>
</feature>
<feature type="transmembrane region" description="Helical" evidence="3">
    <location>
        <begin position="218"/>
        <end position="237"/>
    </location>
</feature>
<keyword evidence="3" id="KW-1133">Transmembrane helix</keyword>
<evidence type="ECO:0000256" key="2">
    <source>
        <dbReference type="ARBA" id="ARBA00034247"/>
    </source>
</evidence>
<dbReference type="SMART" id="SM00267">
    <property type="entry name" value="GGDEF"/>
    <property type="match status" value="1"/>
</dbReference>
<name>A0ABS9D785_9ALTE</name>
<comment type="catalytic activity">
    <reaction evidence="2">
        <text>2 GTP = 3',3'-c-di-GMP + 2 diphosphate</text>
        <dbReference type="Rhea" id="RHEA:24898"/>
        <dbReference type="ChEBI" id="CHEBI:33019"/>
        <dbReference type="ChEBI" id="CHEBI:37565"/>
        <dbReference type="ChEBI" id="CHEBI:58805"/>
        <dbReference type="EC" id="2.7.7.65"/>
    </reaction>
</comment>
<dbReference type="Pfam" id="PF00990">
    <property type="entry name" value="GGDEF"/>
    <property type="match status" value="1"/>
</dbReference>
<dbReference type="EC" id="2.7.7.65" evidence="1"/>
<dbReference type="Proteomes" id="UP001521137">
    <property type="component" value="Unassembled WGS sequence"/>
</dbReference>
<evidence type="ECO:0000256" key="1">
    <source>
        <dbReference type="ARBA" id="ARBA00012528"/>
    </source>
</evidence>
<keyword evidence="3" id="KW-0812">Transmembrane</keyword>
<dbReference type="InterPro" id="IPR050469">
    <property type="entry name" value="Diguanylate_Cyclase"/>
</dbReference>